<feature type="domain" description="Halobacterial output" evidence="1">
    <location>
        <begin position="10"/>
        <end position="81"/>
    </location>
</feature>
<dbReference type="EMBL" id="JAMQOM010000001">
    <property type="protein sequence ID" value="MDS0220350.1"/>
    <property type="molecule type" value="Genomic_DNA"/>
</dbReference>
<evidence type="ECO:0000313" key="2">
    <source>
        <dbReference type="EMBL" id="MDS0220350.1"/>
    </source>
</evidence>
<accession>A0AAE4EUH5</accession>
<keyword evidence="3" id="KW-1185">Reference proteome</keyword>
<evidence type="ECO:0000259" key="1">
    <source>
        <dbReference type="Pfam" id="PF18545"/>
    </source>
</evidence>
<dbReference type="InterPro" id="IPR040624">
    <property type="entry name" value="HalOD1"/>
</dbReference>
<evidence type="ECO:0000313" key="3">
    <source>
        <dbReference type="Proteomes" id="UP001253439"/>
    </source>
</evidence>
<protein>
    <recommendedName>
        <fullName evidence="1">Halobacterial output domain-containing protein</fullName>
    </recommendedName>
</protein>
<dbReference type="RefSeq" id="WP_310895032.1">
    <property type="nucleotide sequence ID" value="NZ_JAMQOM010000001.1"/>
</dbReference>
<name>A0AAE4EUH5_9EURY</name>
<comment type="caution">
    <text evidence="2">The sequence shown here is derived from an EMBL/GenBank/DDBJ whole genome shotgun (WGS) entry which is preliminary data.</text>
</comment>
<dbReference type="AlphaFoldDB" id="A0AAE4EUH5"/>
<dbReference type="Pfam" id="PF18545">
    <property type="entry name" value="HalOD1"/>
    <property type="match status" value="1"/>
</dbReference>
<proteinExistence type="predicted"/>
<organism evidence="2 3">
    <name type="scientific">Haloarcula terrestris</name>
    <dbReference type="NCBI Taxonomy" id="2950533"/>
    <lineage>
        <taxon>Archaea</taxon>
        <taxon>Methanobacteriati</taxon>
        <taxon>Methanobacteriota</taxon>
        <taxon>Stenosarchaea group</taxon>
        <taxon>Halobacteria</taxon>
        <taxon>Halobacteriales</taxon>
        <taxon>Haloarculaceae</taxon>
        <taxon>Haloarcula</taxon>
    </lineage>
</organism>
<sequence>MINREIRPAESVSEAVVQAVSTLEGCHPRALPSLYGVVNPDALNTLFRQDTERESGRTDLVSFRFSDSLVTVSADECIRVESTR</sequence>
<gene>
    <name evidence="2" type="ORF">NDI54_03185</name>
</gene>
<reference evidence="2 3" key="1">
    <citation type="submission" date="2022-06" db="EMBL/GenBank/DDBJ databases">
        <title>Haloarcula sp. a new haloarchaeum isolate from saline soil.</title>
        <authorList>
            <person name="Strakova D."/>
            <person name="Galisteo C."/>
            <person name="Sanchez-Porro C."/>
            <person name="Ventosa A."/>
        </authorList>
    </citation>
    <scope>NUCLEOTIDE SEQUENCE [LARGE SCALE GENOMIC DNA]</scope>
    <source>
        <strain evidence="2 3">S1AR25-5A</strain>
    </source>
</reference>
<dbReference type="Proteomes" id="UP001253439">
    <property type="component" value="Unassembled WGS sequence"/>
</dbReference>